<evidence type="ECO:0000313" key="1">
    <source>
        <dbReference type="EMBL" id="EDR13738.1"/>
    </source>
</evidence>
<dbReference type="Gene3D" id="2.30.30.110">
    <property type="match status" value="1"/>
</dbReference>
<dbReference type="OrthoDB" id="3233535at2759"/>
<dbReference type="GeneID" id="6071678"/>
<reference evidence="1 2" key="1">
    <citation type="journal article" date="2008" name="Nature">
        <title>The genome of Laccaria bicolor provides insights into mycorrhizal symbiosis.</title>
        <authorList>
            <person name="Martin F."/>
            <person name="Aerts A."/>
            <person name="Ahren D."/>
            <person name="Brun A."/>
            <person name="Danchin E.G.J."/>
            <person name="Duchaussoy F."/>
            <person name="Gibon J."/>
            <person name="Kohler A."/>
            <person name="Lindquist E."/>
            <person name="Pereda V."/>
            <person name="Salamov A."/>
            <person name="Shapiro H.J."/>
            <person name="Wuyts J."/>
            <person name="Blaudez D."/>
            <person name="Buee M."/>
            <person name="Brokstein P."/>
            <person name="Canbaeck B."/>
            <person name="Cohen D."/>
            <person name="Courty P.E."/>
            <person name="Coutinho P.M."/>
            <person name="Delaruelle C."/>
            <person name="Detter J.C."/>
            <person name="Deveau A."/>
            <person name="DiFazio S."/>
            <person name="Duplessis S."/>
            <person name="Fraissinet-Tachet L."/>
            <person name="Lucic E."/>
            <person name="Frey-Klett P."/>
            <person name="Fourrey C."/>
            <person name="Feussner I."/>
            <person name="Gay G."/>
            <person name="Grimwood J."/>
            <person name="Hoegger P.J."/>
            <person name="Jain P."/>
            <person name="Kilaru S."/>
            <person name="Labbe J."/>
            <person name="Lin Y.C."/>
            <person name="Legue V."/>
            <person name="Le Tacon F."/>
            <person name="Marmeisse R."/>
            <person name="Melayah D."/>
            <person name="Montanini B."/>
            <person name="Muratet M."/>
            <person name="Nehls U."/>
            <person name="Niculita-Hirzel H."/>
            <person name="Oudot-Le Secq M.P."/>
            <person name="Peter M."/>
            <person name="Quesneville H."/>
            <person name="Rajashekar B."/>
            <person name="Reich M."/>
            <person name="Rouhier N."/>
            <person name="Schmutz J."/>
            <person name="Yin T."/>
            <person name="Chalot M."/>
            <person name="Henrissat B."/>
            <person name="Kuees U."/>
            <person name="Lucas S."/>
            <person name="Van de Peer Y."/>
            <person name="Podila G.K."/>
            <person name="Polle A."/>
            <person name="Pukkila P.J."/>
            <person name="Richardson P.M."/>
            <person name="Rouze P."/>
            <person name="Sanders I.R."/>
            <person name="Stajich J.E."/>
            <person name="Tunlid A."/>
            <person name="Tuskan G."/>
            <person name="Grigoriev I.V."/>
        </authorList>
    </citation>
    <scope>NUCLEOTIDE SEQUENCE [LARGE SCALE GENOMIC DNA]</scope>
    <source>
        <strain evidence="2">S238N-H82 / ATCC MYA-4686</strain>
    </source>
</reference>
<protein>
    <submittedName>
        <fullName evidence="1">Predicted protein</fullName>
    </submittedName>
</protein>
<dbReference type="InParanoid" id="B0CVF7"/>
<dbReference type="AlphaFoldDB" id="B0CVF7"/>
<dbReference type="KEGG" id="lbc:LACBIDRAFT_322882"/>
<sequence length="144" mass="15376">MDSITYSRGDVVFAIPPKNNNDGIPITKTRSGNIGGHPIIVLSADASAKTIKGVMVQMFDDCLNLTAVTGLDATLHKWFLPVTPATKESIHEPIPTRPGSAGKAEWVNLKDILPIPENKIRKVLGNVPASTVTAIKAAIVEARK</sequence>
<organism evidence="2">
    <name type="scientific">Laccaria bicolor (strain S238N-H82 / ATCC MYA-4686)</name>
    <name type="common">Bicoloured deceiver</name>
    <name type="synonym">Laccaria laccata var. bicolor</name>
    <dbReference type="NCBI Taxonomy" id="486041"/>
    <lineage>
        <taxon>Eukaryota</taxon>
        <taxon>Fungi</taxon>
        <taxon>Dikarya</taxon>
        <taxon>Basidiomycota</taxon>
        <taxon>Agaricomycotina</taxon>
        <taxon>Agaricomycetes</taxon>
        <taxon>Agaricomycetidae</taxon>
        <taxon>Agaricales</taxon>
        <taxon>Agaricineae</taxon>
        <taxon>Hydnangiaceae</taxon>
        <taxon>Laccaria</taxon>
    </lineage>
</organism>
<gene>
    <name evidence="1" type="ORF">LACBIDRAFT_322882</name>
</gene>
<dbReference type="RefSeq" id="XP_001876236.1">
    <property type="nucleotide sequence ID" value="XM_001876201.1"/>
</dbReference>
<dbReference type="InterPro" id="IPR011067">
    <property type="entry name" value="Plasmid_toxin/cell-grow_inhib"/>
</dbReference>
<evidence type="ECO:0000313" key="2">
    <source>
        <dbReference type="Proteomes" id="UP000001194"/>
    </source>
</evidence>
<dbReference type="Proteomes" id="UP000001194">
    <property type="component" value="Unassembled WGS sequence"/>
</dbReference>
<dbReference type="EMBL" id="DS547093">
    <property type="protein sequence ID" value="EDR13738.1"/>
    <property type="molecule type" value="Genomic_DNA"/>
</dbReference>
<accession>B0CVF7</accession>
<name>B0CVF7_LACBS</name>
<dbReference type="HOGENOM" id="CLU_1796793_0_0_1"/>
<proteinExistence type="predicted"/>
<keyword evidence="2" id="KW-1185">Reference proteome</keyword>